<dbReference type="InterPro" id="IPR019734">
    <property type="entry name" value="TPR_rpt"/>
</dbReference>
<feature type="domain" description="STI1" evidence="5">
    <location>
        <begin position="139"/>
        <end position="180"/>
    </location>
</feature>
<dbReference type="GO" id="GO:0060090">
    <property type="term" value="F:molecular adaptor activity"/>
    <property type="evidence" value="ECO:0007669"/>
    <property type="project" value="TreeGrafter"/>
</dbReference>
<dbReference type="GO" id="GO:0006620">
    <property type="term" value="P:post-translational protein targeting to endoplasmic reticulum membrane"/>
    <property type="evidence" value="ECO:0007669"/>
    <property type="project" value="TreeGrafter"/>
</dbReference>
<dbReference type="InterPro" id="IPR006636">
    <property type="entry name" value="STI1_HS-bd"/>
</dbReference>
<keyword evidence="2 3" id="KW-0802">TPR repeat</keyword>
<dbReference type="Gene3D" id="1.10.260.100">
    <property type="match status" value="2"/>
</dbReference>
<dbReference type="SMART" id="SM00028">
    <property type="entry name" value="TPR"/>
    <property type="match status" value="8"/>
</dbReference>
<evidence type="ECO:0000256" key="1">
    <source>
        <dbReference type="ARBA" id="ARBA00022737"/>
    </source>
</evidence>
<keyword evidence="7" id="KW-1185">Reference proteome</keyword>
<name>A0A4Z1SSB4_GIAMU</name>
<dbReference type="VEuPathDB" id="GiardiaDB:GMRT_15623"/>
<dbReference type="EMBL" id="VDLU01000002">
    <property type="protein sequence ID" value="TNJ28786.1"/>
    <property type="molecule type" value="Genomic_DNA"/>
</dbReference>
<dbReference type="Pfam" id="PF13424">
    <property type="entry name" value="TPR_12"/>
    <property type="match status" value="1"/>
</dbReference>
<dbReference type="Proteomes" id="UP000315496">
    <property type="component" value="Chromosome 2"/>
</dbReference>
<keyword evidence="1" id="KW-0677">Repeat</keyword>
<sequence length="576" mass="64054">MSAEDLKNQGNAAVKEDRLADAVDLYTQAIGLDGANPVYYSNRASVYHRLGDYDAALADADRCLAISATFGKGYVRKADALDALGRLDEARAVLEEGIERCGDSEPLLRTRLDSLNSRGMGGLGANLFGPDAEAKLRANPKTAKYLEEDPNLLQTLKAVSANPQLMMSMAGSNPKLMECMLVTMGLDPDMLKNIPQGPGMGAPSDYRPPPPPPPPKEEPKKVLTPEEEKGQCLKDEGNELFKEKKYEEAIAKYEEAFEVHKSIVYLNNISTALLKLGRIDDAEAKALEAYQYGKENPGTSTFEEMGKALAKAASAQYARKDYEKAIRTLKDAMLEHRSKQTLALLTKVEDEYETYCRERAYDPQVAERAKNEGNEAFRAGDFDKAVELYTKGLKALPLDPDRDYRDDNERFVQNRTLLISLLNNRANAYFKLGQMNLSYEDVDHVVTRLRDARNVKALTRKGQIERLRRQYYKAIETYKTVLEIQPGMAEAVEGYQKTALKIQELQANPDSKEAKEVVEIAMADEEIQKIASDPGLAEVIKQISTNPQAAQQFLSDPTISGRIEKLINAGIIRTGH</sequence>
<evidence type="ECO:0000313" key="7">
    <source>
        <dbReference type="Proteomes" id="UP000315496"/>
    </source>
</evidence>
<organism evidence="6 7">
    <name type="scientific">Giardia muris</name>
    <dbReference type="NCBI Taxonomy" id="5742"/>
    <lineage>
        <taxon>Eukaryota</taxon>
        <taxon>Metamonada</taxon>
        <taxon>Diplomonadida</taxon>
        <taxon>Hexamitidae</taxon>
        <taxon>Giardiinae</taxon>
        <taxon>Giardia</taxon>
    </lineage>
</organism>
<proteinExistence type="predicted"/>
<feature type="compositionally biased region" description="Basic and acidic residues" evidence="4">
    <location>
        <begin position="215"/>
        <end position="230"/>
    </location>
</feature>
<dbReference type="GO" id="GO:0016020">
    <property type="term" value="C:membrane"/>
    <property type="evidence" value="ECO:0007669"/>
    <property type="project" value="TreeGrafter"/>
</dbReference>
<evidence type="ECO:0000256" key="4">
    <source>
        <dbReference type="SAM" id="MobiDB-lite"/>
    </source>
</evidence>
<dbReference type="Pfam" id="PF13432">
    <property type="entry name" value="TPR_16"/>
    <property type="match status" value="1"/>
</dbReference>
<reference evidence="6 7" key="1">
    <citation type="submission" date="2019-05" db="EMBL/GenBank/DDBJ databases">
        <title>The compact genome of Giardia muris reveals important steps in the evolution of intestinal protozoan parasites.</title>
        <authorList>
            <person name="Xu F."/>
            <person name="Jimenez-Gonzalez A."/>
            <person name="Einarsson E."/>
            <person name="Astvaldsson A."/>
            <person name="Peirasmaki D."/>
            <person name="Eckmann L."/>
            <person name="Andersson J.O."/>
            <person name="Svard S.G."/>
            <person name="Jerlstrom-Hultqvist J."/>
        </authorList>
    </citation>
    <scope>NUCLEOTIDE SEQUENCE [LARGE SCALE GENOMIC DNA]</scope>
    <source>
        <strain evidence="6 7">Roberts-Thomson</strain>
    </source>
</reference>
<dbReference type="SUPFAM" id="SSF48452">
    <property type="entry name" value="TPR-like"/>
    <property type="match status" value="3"/>
</dbReference>
<protein>
    <submittedName>
        <fullName evidence="6">Stress-induced-phosphoprotein 1</fullName>
    </submittedName>
</protein>
<dbReference type="Gene3D" id="1.25.40.10">
    <property type="entry name" value="Tetratricopeptide repeat domain"/>
    <property type="match status" value="3"/>
</dbReference>
<dbReference type="GO" id="GO:0072380">
    <property type="term" value="C:TRC complex"/>
    <property type="evidence" value="ECO:0007669"/>
    <property type="project" value="TreeGrafter"/>
</dbReference>
<dbReference type="PANTHER" id="PTHR45831:SF2">
    <property type="entry name" value="LD24721P"/>
    <property type="match status" value="1"/>
</dbReference>
<feature type="region of interest" description="Disordered" evidence="4">
    <location>
        <begin position="190"/>
        <end position="230"/>
    </location>
</feature>
<feature type="repeat" description="TPR" evidence="3">
    <location>
        <begin position="455"/>
        <end position="488"/>
    </location>
</feature>
<dbReference type="PANTHER" id="PTHR45831">
    <property type="entry name" value="LD24721P"/>
    <property type="match status" value="1"/>
</dbReference>
<dbReference type="Pfam" id="PF17830">
    <property type="entry name" value="STI1-HOP_DP"/>
    <property type="match status" value="2"/>
</dbReference>
<feature type="repeat" description="TPR" evidence="3">
    <location>
        <begin position="366"/>
        <end position="399"/>
    </location>
</feature>
<evidence type="ECO:0000259" key="5">
    <source>
        <dbReference type="SMART" id="SM00727"/>
    </source>
</evidence>
<dbReference type="OrthoDB" id="2423701at2759"/>
<gene>
    <name evidence="6" type="ORF">GMRT_15623</name>
</gene>
<dbReference type="SMART" id="SM00727">
    <property type="entry name" value="STI1"/>
    <property type="match status" value="2"/>
</dbReference>
<dbReference type="Pfam" id="PF13181">
    <property type="entry name" value="TPR_8"/>
    <property type="match status" value="1"/>
</dbReference>
<dbReference type="InterPro" id="IPR011990">
    <property type="entry name" value="TPR-like_helical_dom_sf"/>
</dbReference>
<feature type="domain" description="STI1" evidence="5">
    <location>
        <begin position="523"/>
        <end position="563"/>
    </location>
</feature>
<accession>A0A4Z1SSB4</accession>
<dbReference type="PROSITE" id="PS50005">
    <property type="entry name" value="TPR"/>
    <property type="match status" value="2"/>
</dbReference>
<evidence type="ECO:0000313" key="6">
    <source>
        <dbReference type="EMBL" id="TNJ28786.1"/>
    </source>
</evidence>
<dbReference type="AlphaFoldDB" id="A0A4Z1SSB4"/>
<dbReference type="InterPro" id="IPR041243">
    <property type="entry name" value="STI1/HOP_DP"/>
</dbReference>
<comment type="caution">
    <text evidence="6">The sequence shown here is derived from an EMBL/GenBank/DDBJ whole genome shotgun (WGS) entry which is preliminary data.</text>
</comment>
<evidence type="ECO:0000256" key="2">
    <source>
        <dbReference type="ARBA" id="ARBA00022803"/>
    </source>
</evidence>
<dbReference type="InterPro" id="IPR047150">
    <property type="entry name" value="SGT"/>
</dbReference>
<evidence type="ECO:0000256" key="3">
    <source>
        <dbReference type="PROSITE-ProRule" id="PRU00339"/>
    </source>
</evidence>